<evidence type="ECO:0000313" key="2">
    <source>
        <dbReference type="EMBL" id="QHT20262.1"/>
    </source>
</evidence>
<sequence>MANACYTTQQNLTRPRNDPFHQVDDMRITSYAARYYLSPPAANCPTTFPVNATTRIQKSGDSWVEGQWRTDVESDLKGIDRLGTKIRCDAVQYNPQTNMMNNIPLRNAKDENVPQTFARLVDPPCTLRTTGWNRWQPLFHNPQETFETPFDFFIPSRDVDKEKYNTHREKSCFTPYQQPAIAELGHEKDMYPRYPFVRT</sequence>
<feature type="compositionally biased region" description="Polar residues" evidence="1">
    <location>
        <begin position="1"/>
        <end position="14"/>
    </location>
</feature>
<name>A0A6C0DUV9_9ZZZZ</name>
<feature type="region of interest" description="Disordered" evidence="1">
    <location>
        <begin position="1"/>
        <end position="21"/>
    </location>
</feature>
<dbReference type="AlphaFoldDB" id="A0A6C0DUV9"/>
<protein>
    <submittedName>
        <fullName evidence="2">Uncharacterized protein</fullName>
    </submittedName>
</protein>
<accession>A0A6C0DUV9</accession>
<evidence type="ECO:0000256" key="1">
    <source>
        <dbReference type="SAM" id="MobiDB-lite"/>
    </source>
</evidence>
<reference evidence="2" key="1">
    <citation type="journal article" date="2020" name="Nature">
        <title>Giant virus diversity and host interactions through global metagenomics.</title>
        <authorList>
            <person name="Schulz F."/>
            <person name="Roux S."/>
            <person name="Paez-Espino D."/>
            <person name="Jungbluth S."/>
            <person name="Walsh D.A."/>
            <person name="Denef V.J."/>
            <person name="McMahon K.D."/>
            <person name="Konstantinidis K.T."/>
            <person name="Eloe-Fadrosh E.A."/>
            <person name="Kyrpides N.C."/>
            <person name="Woyke T."/>
        </authorList>
    </citation>
    <scope>NUCLEOTIDE SEQUENCE</scope>
    <source>
        <strain evidence="2">GVMAG-M-3300023174-60</strain>
    </source>
</reference>
<organism evidence="2">
    <name type="scientific">viral metagenome</name>
    <dbReference type="NCBI Taxonomy" id="1070528"/>
    <lineage>
        <taxon>unclassified sequences</taxon>
        <taxon>metagenomes</taxon>
        <taxon>organismal metagenomes</taxon>
    </lineage>
</organism>
<proteinExistence type="predicted"/>
<dbReference type="EMBL" id="MN739677">
    <property type="protein sequence ID" value="QHT20262.1"/>
    <property type="molecule type" value="Genomic_DNA"/>
</dbReference>